<feature type="transmembrane region" description="Helical" evidence="1">
    <location>
        <begin position="20"/>
        <end position="49"/>
    </location>
</feature>
<dbReference type="Pfam" id="PF14897">
    <property type="entry name" value="EpsG"/>
    <property type="match status" value="1"/>
</dbReference>
<dbReference type="Proteomes" id="UP000712570">
    <property type="component" value="Unassembled WGS sequence"/>
</dbReference>
<dbReference type="EMBL" id="JAAOLX010000003">
    <property type="protein sequence ID" value="NHQ85931.1"/>
    <property type="molecule type" value="Genomic_DNA"/>
</dbReference>
<gene>
    <name evidence="2" type="ORF">HA050_07340</name>
</gene>
<accession>A0ABX0KNB6</accession>
<evidence type="ECO:0000313" key="2">
    <source>
        <dbReference type="EMBL" id="NHQ85931.1"/>
    </source>
</evidence>
<reference evidence="2 3" key="1">
    <citation type="submission" date="2020-03" db="EMBL/GenBank/DDBJ databases">
        <title>Draft genome sequence of environmentally isolated violet-colored cultures.</title>
        <authorList>
            <person name="Wilson H.S."/>
        </authorList>
    </citation>
    <scope>NUCLEOTIDE SEQUENCE [LARGE SCALE GENOMIC DNA]</scope>
    <source>
        <strain evidence="2 3">HSC-16F04</strain>
    </source>
</reference>
<evidence type="ECO:0000256" key="1">
    <source>
        <dbReference type="SAM" id="Phobius"/>
    </source>
</evidence>
<evidence type="ECO:0008006" key="4">
    <source>
        <dbReference type="Google" id="ProtNLM"/>
    </source>
</evidence>
<keyword evidence="1" id="KW-0812">Transmembrane</keyword>
<protein>
    <recommendedName>
        <fullName evidence="4">EpsG family protein</fullName>
    </recommendedName>
</protein>
<feature type="transmembrane region" description="Helical" evidence="1">
    <location>
        <begin position="279"/>
        <end position="297"/>
    </location>
</feature>
<keyword evidence="1" id="KW-1133">Transmembrane helix</keyword>
<comment type="caution">
    <text evidence="2">The sequence shown here is derived from an EMBL/GenBank/DDBJ whole genome shotgun (WGS) entry which is preliminary data.</text>
</comment>
<feature type="transmembrane region" description="Helical" evidence="1">
    <location>
        <begin position="56"/>
        <end position="73"/>
    </location>
</feature>
<evidence type="ECO:0000313" key="3">
    <source>
        <dbReference type="Proteomes" id="UP000712570"/>
    </source>
</evidence>
<dbReference type="RefSeq" id="WP_166824038.1">
    <property type="nucleotide sequence ID" value="NZ_JAAOLX010000003.1"/>
</dbReference>
<feature type="transmembrane region" description="Helical" evidence="1">
    <location>
        <begin position="242"/>
        <end position="259"/>
    </location>
</feature>
<organism evidence="2 3">
    <name type="scientific">Iodobacter violaceini</name>
    <dbReference type="NCBI Taxonomy" id="3044271"/>
    <lineage>
        <taxon>Bacteria</taxon>
        <taxon>Pseudomonadati</taxon>
        <taxon>Pseudomonadota</taxon>
        <taxon>Betaproteobacteria</taxon>
        <taxon>Neisseriales</taxon>
        <taxon>Chitinibacteraceae</taxon>
        <taxon>Iodobacter</taxon>
    </lineage>
</organism>
<sequence>MEFLINKWKHLKTTEILNVTVMFFSVLFFYYFSPFLSVLAALFFLSLVFESDKVRISILIFIFLSFYSMIIFFKPVSGDWNWYTQHYRALLSIDFLSYYGHAYGPFTIKYTEPVYYFLSFVLSRASGANVTALALVISTIFYSVFTFSLFKLSKYFSVISWQQNIVVIAAVLLSVTPSLVLHLVRQEMASVLLFCGMVLLLTSNKRSAIFFLVLSVFTHQSAAIVLGIFSLSYLLSRVPFRSSWLFAFVVSLLMGLFYVKSGYFISEDNAGKGDGTVNPLVYLYDAILLFSFLFSVYSIKLQSVVKSIFYIFVASYMGFLLGVSPEPLPLLRMYFYVEWFRAFFIVVVLSRMVSFIYFNALSVFILLLGGFYTNYRISSSDLGFPLTIYSFVNRSIQSWMFLF</sequence>
<name>A0ABX0KNB6_9NEIS</name>
<feature type="transmembrane region" description="Helical" evidence="1">
    <location>
        <begin position="164"/>
        <end position="184"/>
    </location>
</feature>
<keyword evidence="1" id="KW-0472">Membrane</keyword>
<feature type="transmembrane region" description="Helical" evidence="1">
    <location>
        <begin position="304"/>
        <end position="323"/>
    </location>
</feature>
<feature type="transmembrane region" description="Helical" evidence="1">
    <location>
        <begin position="130"/>
        <end position="152"/>
    </location>
</feature>
<dbReference type="InterPro" id="IPR049458">
    <property type="entry name" value="EpsG-like"/>
</dbReference>
<keyword evidence="3" id="KW-1185">Reference proteome</keyword>
<proteinExistence type="predicted"/>
<feature type="transmembrane region" description="Helical" evidence="1">
    <location>
        <begin position="208"/>
        <end position="235"/>
    </location>
</feature>
<feature type="transmembrane region" description="Helical" evidence="1">
    <location>
        <begin position="343"/>
        <end position="368"/>
    </location>
</feature>